<reference evidence="3 4" key="1">
    <citation type="submission" date="2019-05" db="EMBL/GenBank/DDBJ databases">
        <authorList>
            <person name="Pankratov T."/>
            <person name="Grouzdev D."/>
        </authorList>
    </citation>
    <scope>NUCLEOTIDE SEQUENCE [LARGE SCALE GENOMIC DNA]</scope>
    <source>
        <strain evidence="3 4">KEBCLARHB70R</strain>
    </source>
</reference>
<evidence type="ECO:0000313" key="4">
    <source>
        <dbReference type="Proteomes" id="UP000305654"/>
    </source>
</evidence>
<dbReference type="InterPro" id="IPR036291">
    <property type="entry name" value="NAD(P)-bd_dom_sf"/>
</dbReference>
<name>A0A5R9J6Y5_9PROT</name>
<dbReference type="AlphaFoldDB" id="A0A5R9J6Y5"/>
<comment type="caution">
    <text evidence="3">The sequence shown here is derived from an EMBL/GenBank/DDBJ whole genome shotgun (WGS) entry which is preliminary data.</text>
</comment>
<dbReference type="Pfam" id="PF22725">
    <property type="entry name" value="GFO_IDH_MocA_C3"/>
    <property type="match status" value="1"/>
</dbReference>
<dbReference type="Gene3D" id="3.30.360.10">
    <property type="entry name" value="Dihydrodipicolinate Reductase, domain 2"/>
    <property type="match status" value="1"/>
</dbReference>
<evidence type="ECO:0000259" key="2">
    <source>
        <dbReference type="Pfam" id="PF22725"/>
    </source>
</evidence>
<proteinExistence type="predicted"/>
<dbReference type="PANTHER" id="PTHR43708:SF3">
    <property type="entry name" value="OXIDOREDUCTASE"/>
    <property type="match status" value="1"/>
</dbReference>
<dbReference type="GO" id="GO:0000166">
    <property type="term" value="F:nucleotide binding"/>
    <property type="evidence" value="ECO:0007669"/>
    <property type="project" value="InterPro"/>
</dbReference>
<dbReference type="PANTHER" id="PTHR43708">
    <property type="entry name" value="CONSERVED EXPRESSED OXIDOREDUCTASE (EUROFUNG)"/>
    <property type="match status" value="1"/>
</dbReference>
<dbReference type="OrthoDB" id="9815825at2"/>
<dbReference type="InterPro" id="IPR055170">
    <property type="entry name" value="GFO_IDH_MocA-like_dom"/>
</dbReference>
<sequence length="372" mass="39664">MVGGGEGSFIGAVHRLAARMDDQYELVAGAFSSDRERGARSGAALHVPSDRIYPDFETMAQAEAARDDRIDVVSVVTPNDSHAAICSAFLRAGIGVICDKPLTTTIEDARSLRTLVRQTGLPFIVTHTYAGYPMVREARAMVAAGALGTIRLVQVEYPQDWLSEPVRSKQADWRVDPAKSGPTGCTGDIGTHAHHLACYVSGLEVETLLAELSTMVPGRALDDNVGMLLRYKGGARGMLWASQVAPGDANGLRVRVYGERGSLFWVQQFPNQLQHTPLGEATRTLFLGMKGLSPVAVAGARVPAGHPEGYLEAFAQLYTDAAAVIRAHADGHRADTELDLLPGIDAGVRGVAFIMAALRSSEAGGCWTAIED</sequence>
<dbReference type="SUPFAM" id="SSF55347">
    <property type="entry name" value="Glyceraldehyde-3-phosphate dehydrogenase-like, C-terminal domain"/>
    <property type="match status" value="1"/>
</dbReference>
<dbReference type="Proteomes" id="UP000305654">
    <property type="component" value="Unassembled WGS sequence"/>
</dbReference>
<organism evidence="3 4">
    <name type="scientific">Lichenicoccus roseus</name>
    <dbReference type="NCBI Taxonomy" id="2683649"/>
    <lineage>
        <taxon>Bacteria</taxon>
        <taxon>Pseudomonadati</taxon>
        <taxon>Pseudomonadota</taxon>
        <taxon>Alphaproteobacteria</taxon>
        <taxon>Acetobacterales</taxon>
        <taxon>Acetobacteraceae</taxon>
        <taxon>Lichenicoccus</taxon>
    </lineage>
</organism>
<dbReference type="Pfam" id="PF01408">
    <property type="entry name" value="GFO_IDH_MocA"/>
    <property type="match status" value="1"/>
</dbReference>
<dbReference type="EMBL" id="VCDI01000004">
    <property type="protein sequence ID" value="TLU72257.1"/>
    <property type="molecule type" value="Genomic_DNA"/>
</dbReference>
<dbReference type="Gene3D" id="3.40.50.720">
    <property type="entry name" value="NAD(P)-binding Rossmann-like Domain"/>
    <property type="match status" value="1"/>
</dbReference>
<feature type="domain" description="Gfo/Idh/MocA-like oxidoreductase N-terminal" evidence="1">
    <location>
        <begin position="7"/>
        <end position="127"/>
    </location>
</feature>
<dbReference type="InterPro" id="IPR000683">
    <property type="entry name" value="Gfo/Idh/MocA-like_OxRdtase_N"/>
</dbReference>
<feature type="domain" description="GFO/IDH/MocA-like oxidoreductase" evidence="2">
    <location>
        <begin position="135"/>
        <end position="263"/>
    </location>
</feature>
<keyword evidence="4" id="KW-1185">Reference proteome</keyword>
<accession>A0A5R9J6Y5</accession>
<dbReference type="SUPFAM" id="SSF51735">
    <property type="entry name" value="NAD(P)-binding Rossmann-fold domains"/>
    <property type="match status" value="1"/>
</dbReference>
<protein>
    <submittedName>
        <fullName evidence="3">Gfo/Idh/MocA family oxidoreductase</fullName>
    </submittedName>
</protein>
<gene>
    <name evidence="3" type="ORF">FE263_13050</name>
</gene>
<evidence type="ECO:0000259" key="1">
    <source>
        <dbReference type="Pfam" id="PF01408"/>
    </source>
</evidence>
<dbReference type="InterPro" id="IPR051317">
    <property type="entry name" value="Gfo/Idh/MocA_oxidoreduct"/>
</dbReference>
<evidence type="ECO:0000313" key="3">
    <source>
        <dbReference type="EMBL" id="TLU72257.1"/>
    </source>
</evidence>